<protein>
    <submittedName>
        <fullName evidence="2">Uncharacterized protein</fullName>
    </submittedName>
</protein>
<accession>A0AAD5MQ54</accession>
<organism evidence="2 3">
    <name type="scientific">Parelaphostrongylus tenuis</name>
    <name type="common">Meningeal worm</name>
    <dbReference type="NCBI Taxonomy" id="148309"/>
    <lineage>
        <taxon>Eukaryota</taxon>
        <taxon>Metazoa</taxon>
        <taxon>Ecdysozoa</taxon>
        <taxon>Nematoda</taxon>
        <taxon>Chromadorea</taxon>
        <taxon>Rhabditida</taxon>
        <taxon>Rhabditina</taxon>
        <taxon>Rhabditomorpha</taxon>
        <taxon>Strongyloidea</taxon>
        <taxon>Metastrongylidae</taxon>
        <taxon>Parelaphostrongylus</taxon>
    </lineage>
</organism>
<dbReference type="AlphaFoldDB" id="A0AAD5MQ54"/>
<feature type="compositionally biased region" description="Basic and acidic residues" evidence="1">
    <location>
        <begin position="9"/>
        <end position="20"/>
    </location>
</feature>
<gene>
    <name evidence="2" type="ORF">KIN20_003607</name>
</gene>
<evidence type="ECO:0000313" key="2">
    <source>
        <dbReference type="EMBL" id="KAJ1348329.1"/>
    </source>
</evidence>
<proteinExistence type="predicted"/>
<reference evidence="2" key="1">
    <citation type="submission" date="2021-06" db="EMBL/GenBank/DDBJ databases">
        <title>Parelaphostrongylus tenuis whole genome reference sequence.</title>
        <authorList>
            <person name="Garwood T.J."/>
            <person name="Larsen P.A."/>
            <person name="Fountain-Jones N.M."/>
            <person name="Garbe J.R."/>
            <person name="Macchietto M.G."/>
            <person name="Kania S.A."/>
            <person name="Gerhold R.W."/>
            <person name="Richards J.E."/>
            <person name="Wolf T.M."/>
        </authorList>
    </citation>
    <scope>NUCLEOTIDE SEQUENCE</scope>
    <source>
        <strain evidence="2">MNPRO001-30</strain>
        <tissue evidence="2">Meninges</tissue>
    </source>
</reference>
<comment type="caution">
    <text evidence="2">The sequence shown here is derived from an EMBL/GenBank/DDBJ whole genome shotgun (WGS) entry which is preliminary data.</text>
</comment>
<dbReference type="EMBL" id="JAHQIW010000482">
    <property type="protein sequence ID" value="KAJ1348329.1"/>
    <property type="molecule type" value="Genomic_DNA"/>
</dbReference>
<name>A0AAD5MQ54_PARTN</name>
<feature type="region of interest" description="Disordered" evidence="1">
    <location>
        <begin position="1"/>
        <end position="51"/>
    </location>
</feature>
<evidence type="ECO:0000256" key="1">
    <source>
        <dbReference type="SAM" id="MobiDB-lite"/>
    </source>
</evidence>
<sequence length="63" mass="6922">MQETPGTREFLKQNAPRDEWVAASDPSLRIRPPHRPAPALSTDSIPRSAPSLLLPSCDVCKGR</sequence>
<evidence type="ECO:0000313" key="3">
    <source>
        <dbReference type="Proteomes" id="UP001196413"/>
    </source>
</evidence>
<keyword evidence="3" id="KW-1185">Reference proteome</keyword>
<dbReference type="Proteomes" id="UP001196413">
    <property type="component" value="Unassembled WGS sequence"/>
</dbReference>